<evidence type="ECO:0000313" key="2">
    <source>
        <dbReference type="EMBL" id="KXZ41119.1"/>
    </source>
</evidence>
<feature type="compositionally biased region" description="Basic residues" evidence="1">
    <location>
        <begin position="201"/>
        <end position="212"/>
    </location>
</feature>
<sequence length="268" mass="30192">MAEEELADELNDIDTETAFPKECKRVRVNLACRAAGQLADIADEHNFREKHTISYDTNILKYHDFNLGDPATELQQVIFDGDPTAPSVFFYFPPITGQKGKWSTRCSTSSAIPYIKSVLKGDTDPREDLYGGLFTLRKLQFDIERASVVVDLEAYVGALGLDTFTRLREVAAPRADPPFNASQRAEDSLGSDNEDDLPPAQRRKSNGARKSRAVAEKICLDDTMRRHLTPQHYPEMGRKLDPERDGSYFQLASSKGKNMFNRLKRKGK</sequence>
<gene>
    <name evidence="2" type="ORF">GPECTOR_769g942</name>
</gene>
<keyword evidence="3" id="KW-1185">Reference proteome</keyword>
<organism evidence="2 3">
    <name type="scientific">Gonium pectorale</name>
    <name type="common">Green alga</name>
    <dbReference type="NCBI Taxonomy" id="33097"/>
    <lineage>
        <taxon>Eukaryota</taxon>
        <taxon>Viridiplantae</taxon>
        <taxon>Chlorophyta</taxon>
        <taxon>core chlorophytes</taxon>
        <taxon>Chlorophyceae</taxon>
        <taxon>CS clade</taxon>
        <taxon>Chlamydomonadales</taxon>
        <taxon>Volvocaceae</taxon>
        <taxon>Gonium</taxon>
    </lineage>
</organism>
<protein>
    <submittedName>
        <fullName evidence="2">Uncharacterized protein</fullName>
    </submittedName>
</protein>
<evidence type="ECO:0000313" key="3">
    <source>
        <dbReference type="Proteomes" id="UP000075714"/>
    </source>
</evidence>
<feature type="region of interest" description="Disordered" evidence="1">
    <location>
        <begin position="175"/>
        <end position="246"/>
    </location>
</feature>
<dbReference type="EMBL" id="LSYV01000765">
    <property type="protein sequence ID" value="KXZ41119.1"/>
    <property type="molecule type" value="Genomic_DNA"/>
</dbReference>
<name>A0A150FU29_GONPE</name>
<accession>A0A150FU29</accession>
<evidence type="ECO:0000256" key="1">
    <source>
        <dbReference type="SAM" id="MobiDB-lite"/>
    </source>
</evidence>
<feature type="compositionally biased region" description="Basic and acidic residues" evidence="1">
    <location>
        <begin position="213"/>
        <end position="225"/>
    </location>
</feature>
<dbReference type="Proteomes" id="UP000075714">
    <property type="component" value="Unassembled WGS sequence"/>
</dbReference>
<reference evidence="3" key="1">
    <citation type="journal article" date="2016" name="Nat. Commun.">
        <title>The Gonium pectorale genome demonstrates co-option of cell cycle regulation during the evolution of multicellularity.</title>
        <authorList>
            <person name="Hanschen E.R."/>
            <person name="Marriage T.N."/>
            <person name="Ferris P.J."/>
            <person name="Hamaji T."/>
            <person name="Toyoda A."/>
            <person name="Fujiyama A."/>
            <person name="Neme R."/>
            <person name="Noguchi H."/>
            <person name="Minakuchi Y."/>
            <person name="Suzuki M."/>
            <person name="Kawai-Toyooka H."/>
            <person name="Smith D.R."/>
            <person name="Sparks H."/>
            <person name="Anderson J."/>
            <person name="Bakaric R."/>
            <person name="Luria V."/>
            <person name="Karger A."/>
            <person name="Kirschner M.W."/>
            <person name="Durand P.M."/>
            <person name="Michod R.E."/>
            <person name="Nozaki H."/>
            <person name="Olson B.J."/>
        </authorList>
    </citation>
    <scope>NUCLEOTIDE SEQUENCE [LARGE SCALE GENOMIC DNA]</scope>
    <source>
        <strain evidence="3">NIES-2863</strain>
    </source>
</reference>
<proteinExistence type="predicted"/>
<comment type="caution">
    <text evidence="2">The sequence shown here is derived from an EMBL/GenBank/DDBJ whole genome shotgun (WGS) entry which is preliminary data.</text>
</comment>
<dbReference type="AlphaFoldDB" id="A0A150FU29"/>
<feature type="compositionally biased region" description="Basic and acidic residues" evidence="1">
    <location>
        <begin position="235"/>
        <end position="246"/>
    </location>
</feature>